<comment type="subcellular location">
    <subcellularLocation>
        <location evidence="1 11">Mitochondrion inner membrane</location>
        <topology evidence="1 11">Single-pass membrane protein</topology>
    </subcellularLocation>
</comment>
<proteinExistence type="inferred from homology"/>
<evidence type="ECO:0000256" key="3">
    <source>
        <dbReference type="ARBA" id="ARBA00022448"/>
    </source>
</evidence>
<dbReference type="RefSeq" id="XP_020435379.1">
    <property type="nucleotide sequence ID" value="XM_020574965.1"/>
</dbReference>
<evidence type="ECO:0000256" key="5">
    <source>
        <dbReference type="ARBA" id="ARBA00022692"/>
    </source>
</evidence>
<dbReference type="InterPro" id="IPR004205">
    <property type="entry name" value="Cyt_bc1_su8"/>
</dbReference>
<accession>D3B5W4</accession>
<dbReference type="Gene3D" id="1.20.5.210">
    <property type="entry name" value="Cytochrome b-c1 complex subunit 8"/>
    <property type="match status" value="1"/>
</dbReference>
<dbReference type="FunCoup" id="D3B5W4">
    <property type="interactions" value="28"/>
</dbReference>
<keyword evidence="10" id="KW-0472">Membrane</keyword>
<dbReference type="EMBL" id="ADBJ01000017">
    <property type="protein sequence ID" value="EFA83262.1"/>
    <property type="molecule type" value="Genomic_DNA"/>
</dbReference>
<evidence type="ECO:0000256" key="11">
    <source>
        <dbReference type="RuleBase" id="RU368118"/>
    </source>
</evidence>
<evidence type="ECO:0000313" key="12">
    <source>
        <dbReference type="EMBL" id="EFA83262.1"/>
    </source>
</evidence>
<dbReference type="GO" id="GO:0045275">
    <property type="term" value="C:respiratory chain complex III"/>
    <property type="evidence" value="ECO:0007669"/>
    <property type="project" value="UniProtKB-UniRule"/>
</dbReference>
<dbReference type="GO" id="GO:0006122">
    <property type="term" value="P:mitochondrial electron transport, ubiquinol to cytochrome c"/>
    <property type="evidence" value="ECO:0007669"/>
    <property type="project" value="UniProtKB-UniRule"/>
</dbReference>
<dbReference type="InParanoid" id="D3B5W4"/>
<keyword evidence="5" id="KW-0812">Transmembrane</keyword>
<comment type="caution">
    <text evidence="12">The sequence shown here is derived from an EMBL/GenBank/DDBJ whole genome shotgun (WGS) entry which is preliminary data.</text>
</comment>
<evidence type="ECO:0000256" key="7">
    <source>
        <dbReference type="ARBA" id="ARBA00022982"/>
    </source>
</evidence>
<dbReference type="GO" id="GO:0005743">
    <property type="term" value="C:mitochondrial inner membrane"/>
    <property type="evidence" value="ECO:0007669"/>
    <property type="project" value="UniProtKB-SubCell"/>
</dbReference>
<keyword evidence="4 11" id="KW-0679">Respiratory chain</keyword>
<dbReference type="PANTHER" id="PTHR12119">
    <property type="entry name" value="UBIQUINOL-CYTOCHROME C REDUCTASE COMPLEX UBIQUINONE-BINDING PROTEIN QP-C"/>
    <property type="match status" value="1"/>
</dbReference>
<protein>
    <recommendedName>
        <fullName evidence="11">Cytochrome b-c1 complex subunit 8</fullName>
    </recommendedName>
    <alternativeName>
        <fullName evidence="11">Complex III subunit 8</fullName>
    </alternativeName>
</protein>
<evidence type="ECO:0000313" key="13">
    <source>
        <dbReference type="Proteomes" id="UP000001396"/>
    </source>
</evidence>
<keyword evidence="7 11" id="KW-0249">Electron transport</keyword>
<comment type="function">
    <text evidence="11">Component of the ubiquinol-cytochrome c oxidoreductase, a multisubunit transmembrane complex that is part of the mitochondrial electron transport chain which drives oxidative phosphorylation. The complex plays an important role in the uptake of multiple carbon sources present in different host niches.</text>
</comment>
<comment type="subunit">
    <text evidence="11">Component of the ubiquinol-cytochrome c oxidoreductase (cytochrome b-c1 complex, complex III, CIII), a multisubunit enzyme composed of 3 respiratory subunits cytochrome b, cytochrome c1 and Rieske protein, 2 core protein subunits, and additional low-molecular weight protein subunits. The complex exists as an obligatory dimer and forms supercomplexes (SCs) in the inner mitochondrial membrane with cytochrome c oxidase (complex IV, CIV).</text>
</comment>
<evidence type="ECO:0000256" key="9">
    <source>
        <dbReference type="ARBA" id="ARBA00023128"/>
    </source>
</evidence>
<keyword evidence="6 11" id="KW-0999">Mitochondrion inner membrane</keyword>
<dbReference type="Proteomes" id="UP000001396">
    <property type="component" value="Unassembled WGS sequence"/>
</dbReference>
<evidence type="ECO:0000256" key="4">
    <source>
        <dbReference type="ARBA" id="ARBA00022660"/>
    </source>
</evidence>
<evidence type="ECO:0000256" key="10">
    <source>
        <dbReference type="ARBA" id="ARBA00023136"/>
    </source>
</evidence>
<sequence length="86" mass="9706">MGGSGAVFGKQITYTLSPFRQRLFVNYFKNAVPHIKRGVREHSLAIVPYFVALGVTVNWANHSYHEDRKGITKQNKNAVLYLLPAC</sequence>
<reference evidence="12 13" key="1">
    <citation type="journal article" date="2011" name="Genome Res.">
        <title>Phylogeny-wide analysis of social amoeba genomes highlights ancient origins for complex intercellular communication.</title>
        <authorList>
            <person name="Heidel A.J."/>
            <person name="Lawal H.M."/>
            <person name="Felder M."/>
            <person name="Schilde C."/>
            <person name="Helps N.R."/>
            <person name="Tunggal B."/>
            <person name="Rivero F."/>
            <person name="John U."/>
            <person name="Schleicher M."/>
            <person name="Eichinger L."/>
            <person name="Platzer M."/>
            <person name="Noegel A.A."/>
            <person name="Schaap P."/>
            <person name="Gloeckner G."/>
        </authorList>
    </citation>
    <scope>NUCLEOTIDE SEQUENCE [LARGE SCALE GENOMIC DNA]</scope>
    <source>
        <strain evidence="13">ATCC 26659 / Pp 5 / PN500</strain>
    </source>
</reference>
<organism evidence="12 13">
    <name type="scientific">Heterostelium pallidum (strain ATCC 26659 / Pp 5 / PN500)</name>
    <name type="common">Cellular slime mold</name>
    <name type="synonym">Polysphondylium pallidum</name>
    <dbReference type="NCBI Taxonomy" id="670386"/>
    <lineage>
        <taxon>Eukaryota</taxon>
        <taxon>Amoebozoa</taxon>
        <taxon>Evosea</taxon>
        <taxon>Eumycetozoa</taxon>
        <taxon>Dictyostelia</taxon>
        <taxon>Acytosteliales</taxon>
        <taxon>Acytosteliaceae</taxon>
        <taxon>Heterostelium</taxon>
    </lineage>
</organism>
<keyword evidence="3 11" id="KW-0813">Transport</keyword>
<keyword evidence="9 11" id="KW-0496">Mitochondrion</keyword>
<keyword evidence="13" id="KW-1185">Reference proteome</keyword>
<name>D3B5W4_HETP5</name>
<dbReference type="PANTHER" id="PTHR12119:SF2">
    <property type="entry name" value="CYTOCHROME B-C1 COMPLEX SUBUNIT 8"/>
    <property type="match status" value="1"/>
</dbReference>
<dbReference type="OMA" id="WANETYH"/>
<gene>
    <name evidence="12" type="primary">uqcrq</name>
    <name evidence="12" type="ORF">PPL_04052</name>
</gene>
<comment type="similarity">
    <text evidence="2 11">Belongs to the UQCRQ/QCR8 family.</text>
</comment>
<evidence type="ECO:0000256" key="8">
    <source>
        <dbReference type="ARBA" id="ARBA00022989"/>
    </source>
</evidence>
<evidence type="ECO:0000256" key="2">
    <source>
        <dbReference type="ARBA" id="ARBA00007668"/>
    </source>
</evidence>
<keyword evidence="8" id="KW-1133">Transmembrane helix</keyword>
<dbReference type="InterPro" id="IPR036642">
    <property type="entry name" value="Cyt_bc1_su8_sf"/>
</dbReference>
<evidence type="ECO:0000256" key="6">
    <source>
        <dbReference type="ARBA" id="ARBA00022792"/>
    </source>
</evidence>
<dbReference type="Pfam" id="PF02939">
    <property type="entry name" value="UcrQ"/>
    <property type="match status" value="1"/>
</dbReference>
<dbReference type="AlphaFoldDB" id="D3B5W4"/>
<dbReference type="SUPFAM" id="SSF81508">
    <property type="entry name" value="Ubiquinone-binding protein QP-C of cytochrome bc1 complex (Ubiquinol-cytochrome c reductase)"/>
    <property type="match status" value="1"/>
</dbReference>
<evidence type="ECO:0000256" key="1">
    <source>
        <dbReference type="ARBA" id="ARBA00004434"/>
    </source>
</evidence>
<dbReference type="GeneID" id="31359539"/>